<sequence>MPSECDQFTQVLIEAIAAALAGAPLKPPATGGRLAFDESAWAALYDAHFAPLAAQYPVRAPQANPLIQARALAVDYAFRQSLAQLKSRLPDDAWFWDVEAFLDLTLECESRQLVDVTLPLTLLEDLFESLPLARAVTLFDYVEARRVRISVGIVSTSGKGQVLLRVCNELIRRCSLGQHAGFAGRVLVLIATVFPLTDRSGVNARGDFHTEKANRLPDDLGDASKELTAVVDGGKPSPSAIYASLRTLQRFFTNPRLLANNPDFAEFQQVMGRLIPELSPAALAPRKPAPPATAATDDGLGAELEEWSPCLLLHPDLISLQLTDQHFCRQILVQALVILQYLSPTSTPSKFHLQITQERGEWVQRTRDRLWRLFEDASSGPGLDSFFRTVLSVLRHETRWAAWKDKSCPALVSPTAEALPDLLADYQKQAANLCSGVERTPLRFPLGTKELTMLWRQGDDHMADLRSEKRRRTAPDVQTYFFDSLKDHPTSADLEFLTEKEADVYQVQAWRGLRLAIRSHLTQFPTKPENYIQRLRDTVCDLAPASTGNKDEGEEDENENDEDENDEESEEKSNASSSSASTPVSVSS</sequence>
<evidence type="ECO:0008006" key="4">
    <source>
        <dbReference type="Google" id="ProtNLM"/>
    </source>
</evidence>
<evidence type="ECO:0000313" key="2">
    <source>
        <dbReference type="EMBL" id="KAJ1908339.1"/>
    </source>
</evidence>
<dbReference type="OrthoDB" id="9402762at2759"/>
<dbReference type="GO" id="GO:0006406">
    <property type="term" value="P:mRNA export from nucleus"/>
    <property type="evidence" value="ECO:0007669"/>
    <property type="project" value="TreeGrafter"/>
</dbReference>
<dbReference type="Proteomes" id="UP001150569">
    <property type="component" value="Unassembled WGS sequence"/>
</dbReference>
<dbReference type="Pfam" id="PF11957">
    <property type="entry name" value="efThoc1"/>
    <property type="match status" value="1"/>
</dbReference>
<protein>
    <recommendedName>
        <fullName evidence="4">THO complex subunit 1</fullName>
    </recommendedName>
</protein>
<dbReference type="EMBL" id="JANBPT010001394">
    <property type="protein sequence ID" value="KAJ1908339.1"/>
    <property type="molecule type" value="Genomic_DNA"/>
</dbReference>
<dbReference type="AlphaFoldDB" id="A0A9W8DI80"/>
<proteinExistence type="predicted"/>
<dbReference type="PANTHER" id="PTHR13265">
    <property type="entry name" value="THO COMPLEX SUBUNIT 1"/>
    <property type="match status" value="1"/>
</dbReference>
<dbReference type="InterPro" id="IPR021861">
    <property type="entry name" value="THO_THOC1"/>
</dbReference>
<feature type="compositionally biased region" description="Acidic residues" evidence="1">
    <location>
        <begin position="552"/>
        <end position="570"/>
    </location>
</feature>
<accession>A0A9W8DI80</accession>
<evidence type="ECO:0000313" key="3">
    <source>
        <dbReference type="Proteomes" id="UP001150569"/>
    </source>
</evidence>
<organism evidence="2 3">
    <name type="scientific">Tieghemiomyces parasiticus</name>
    <dbReference type="NCBI Taxonomy" id="78921"/>
    <lineage>
        <taxon>Eukaryota</taxon>
        <taxon>Fungi</taxon>
        <taxon>Fungi incertae sedis</taxon>
        <taxon>Zoopagomycota</taxon>
        <taxon>Kickxellomycotina</taxon>
        <taxon>Dimargaritomycetes</taxon>
        <taxon>Dimargaritales</taxon>
        <taxon>Dimargaritaceae</taxon>
        <taxon>Tieghemiomyces</taxon>
    </lineage>
</organism>
<gene>
    <name evidence="2" type="ORF">IWQ60_011693</name>
</gene>
<dbReference type="GO" id="GO:0000445">
    <property type="term" value="C:THO complex part of transcription export complex"/>
    <property type="evidence" value="ECO:0007669"/>
    <property type="project" value="TreeGrafter"/>
</dbReference>
<keyword evidence="3" id="KW-1185">Reference proteome</keyword>
<comment type="caution">
    <text evidence="2">The sequence shown here is derived from an EMBL/GenBank/DDBJ whole genome shotgun (WGS) entry which is preliminary data.</text>
</comment>
<dbReference type="PANTHER" id="PTHR13265:SF0">
    <property type="entry name" value="HPR1"/>
    <property type="match status" value="1"/>
</dbReference>
<feature type="region of interest" description="Disordered" evidence="1">
    <location>
        <begin position="543"/>
        <end position="588"/>
    </location>
</feature>
<evidence type="ECO:0000256" key="1">
    <source>
        <dbReference type="SAM" id="MobiDB-lite"/>
    </source>
</evidence>
<reference evidence="2" key="1">
    <citation type="submission" date="2022-07" db="EMBL/GenBank/DDBJ databases">
        <title>Phylogenomic reconstructions and comparative analyses of Kickxellomycotina fungi.</title>
        <authorList>
            <person name="Reynolds N.K."/>
            <person name="Stajich J.E."/>
            <person name="Barry K."/>
            <person name="Grigoriev I.V."/>
            <person name="Crous P."/>
            <person name="Smith M.E."/>
        </authorList>
    </citation>
    <scope>NUCLEOTIDE SEQUENCE</scope>
    <source>
        <strain evidence="2">RSA 861</strain>
    </source>
</reference>
<name>A0A9W8DI80_9FUNG</name>